<feature type="chain" id="PRO_5012218649" evidence="1">
    <location>
        <begin position="29"/>
        <end position="160"/>
    </location>
</feature>
<dbReference type="EMBL" id="FZOD01000103">
    <property type="protein sequence ID" value="SNT63611.1"/>
    <property type="molecule type" value="Genomic_DNA"/>
</dbReference>
<keyword evidence="1" id="KW-0732">Signal</keyword>
<reference evidence="2 3" key="1">
    <citation type="submission" date="2017-06" db="EMBL/GenBank/DDBJ databases">
        <authorList>
            <person name="Kim H.J."/>
            <person name="Triplett B.A."/>
        </authorList>
    </citation>
    <scope>NUCLEOTIDE SEQUENCE [LARGE SCALE GENOMIC DNA]</scope>
    <source>
        <strain evidence="2 3">CGMCC 4.2132</strain>
    </source>
</reference>
<keyword evidence="3" id="KW-1185">Reference proteome</keyword>
<dbReference type="Proteomes" id="UP000198282">
    <property type="component" value="Unassembled WGS sequence"/>
</dbReference>
<evidence type="ECO:0000313" key="2">
    <source>
        <dbReference type="EMBL" id="SNT63611.1"/>
    </source>
</evidence>
<sequence>MNAKRNLRAILAASAVGMLTFVAGTAQAVTTEGAAAGVTYKDYTRGPLQCRNTLHQQGIAWWVKFRRYSNGRSRVLWVKVRGQNEGLGTKESIYMAWRGDDGRSTYFFRTVNYHYAYWNIADYIGAKYVAKSHKPYVKIGFKWNRIGQQDLNCVGYANVY</sequence>
<dbReference type="AlphaFoldDB" id="A0A239P951"/>
<name>A0A239P951_9ACTN</name>
<accession>A0A239P951</accession>
<feature type="signal peptide" evidence="1">
    <location>
        <begin position="1"/>
        <end position="28"/>
    </location>
</feature>
<proteinExistence type="predicted"/>
<evidence type="ECO:0000313" key="3">
    <source>
        <dbReference type="Proteomes" id="UP000198282"/>
    </source>
</evidence>
<evidence type="ECO:0000256" key="1">
    <source>
        <dbReference type="SAM" id="SignalP"/>
    </source>
</evidence>
<gene>
    <name evidence="2" type="ORF">SAMN05216276_11033</name>
</gene>
<organism evidence="2 3">
    <name type="scientific">Streptosporangium subroseum</name>
    <dbReference type="NCBI Taxonomy" id="106412"/>
    <lineage>
        <taxon>Bacteria</taxon>
        <taxon>Bacillati</taxon>
        <taxon>Actinomycetota</taxon>
        <taxon>Actinomycetes</taxon>
        <taxon>Streptosporangiales</taxon>
        <taxon>Streptosporangiaceae</taxon>
        <taxon>Streptosporangium</taxon>
    </lineage>
</organism>
<protein>
    <submittedName>
        <fullName evidence="2">Uncharacterized protein</fullName>
    </submittedName>
</protein>